<dbReference type="PATRIC" id="fig|482957.22.peg.2019"/>
<keyword evidence="2" id="KW-1185">Reference proteome</keyword>
<dbReference type="KEGG" id="bur:Bcep18194_A5083"/>
<accession>Q39FT9</accession>
<dbReference type="Proteomes" id="UP000002705">
    <property type="component" value="Chromosome 1"/>
</dbReference>
<dbReference type="EMBL" id="CP000151">
    <property type="protein sequence ID" value="ABB08677.1"/>
    <property type="molecule type" value="Genomic_DNA"/>
</dbReference>
<proteinExistence type="predicted"/>
<name>Q39FT9_BURL3</name>
<dbReference type="AlphaFoldDB" id="Q39FT9"/>
<evidence type="ECO:0000313" key="2">
    <source>
        <dbReference type="Proteomes" id="UP000002705"/>
    </source>
</evidence>
<organism evidence="1 2">
    <name type="scientific">Burkholderia lata (strain ATCC 17760 / DSM 23089 / LMG 22485 / NCIMB 9086 / R18194 / 383)</name>
    <dbReference type="NCBI Taxonomy" id="482957"/>
    <lineage>
        <taxon>Bacteria</taxon>
        <taxon>Pseudomonadati</taxon>
        <taxon>Pseudomonadota</taxon>
        <taxon>Betaproteobacteria</taxon>
        <taxon>Burkholderiales</taxon>
        <taxon>Burkholderiaceae</taxon>
        <taxon>Burkholderia</taxon>
        <taxon>Burkholderia cepacia complex</taxon>
    </lineage>
</organism>
<gene>
    <name evidence="1" type="ordered locus">Bcep18194_A5083</name>
</gene>
<evidence type="ECO:0000313" key="1">
    <source>
        <dbReference type="EMBL" id="ABB08677.1"/>
    </source>
</evidence>
<protein>
    <submittedName>
        <fullName evidence="1">Uncharacterized protein</fullName>
    </submittedName>
</protein>
<reference evidence="1" key="1">
    <citation type="submission" date="2009-01" db="EMBL/GenBank/DDBJ databases">
        <title>Complete sequence of chromosome 1 of Burkholderia sp. 383.</title>
        <authorList>
            <consortium name="US DOE Joint Genome Institute"/>
            <person name="Copeland A."/>
            <person name="Lucas S."/>
            <person name="Lapidus A."/>
            <person name="Barry K."/>
            <person name="Detter J.C."/>
            <person name="Glavina T."/>
            <person name="Hammon N."/>
            <person name="Israni S."/>
            <person name="Pitluck S."/>
            <person name="Chain P."/>
            <person name="Malfatti S."/>
            <person name="Shin M."/>
            <person name="Vergez L."/>
            <person name="Schmutz J."/>
            <person name="Larimer F."/>
            <person name="Land M."/>
            <person name="Kyrpides N."/>
            <person name="Lykidis A."/>
            <person name="Richardson P."/>
        </authorList>
    </citation>
    <scope>NUCLEOTIDE SEQUENCE</scope>
    <source>
        <strain evidence="1">383</strain>
    </source>
</reference>
<sequence>MARLIGPAPDRRLIGGWGDPSVSLRGQGCWPLANGTSDKARGAFLRADRQRASSRVVAASLYTRTTALRRRFRHAFRLARRSDRGSAVHGIALRPDGANA</sequence>
<dbReference type="HOGENOM" id="CLU_2300482_0_0_4"/>